<reference evidence="2 3" key="1">
    <citation type="submission" date="2023-10" db="EMBL/GenBank/DDBJ databases">
        <title>Chromosome-scale genome assembly provides insights into flower coloration mechanisms of Canna indica.</title>
        <authorList>
            <person name="Li C."/>
        </authorList>
    </citation>
    <scope>NUCLEOTIDE SEQUENCE [LARGE SCALE GENOMIC DNA]</scope>
    <source>
        <tissue evidence="2">Flower</tissue>
    </source>
</reference>
<feature type="compositionally biased region" description="Pro residues" evidence="1">
    <location>
        <begin position="275"/>
        <end position="284"/>
    </location>
</feature>
<name>A0AAQ3KNN1_9LILI</name>
<dbReference type="AlphaFoldDB" id="A0AAQ3KNN1"/>
<dbReference type="PANTHER" id="PTHR46995:SF6">
    <property type="entry name" value="POLLEN OLE E 1 ALLERGEN AND EXTENSIN FAMILY PROTEIN"/>
    <property type="match status" value="1"/>
</dbReference>
<keyword evidence="3" id="KW-1185">Reference proteome</keyword>
<evidence type="ECO:0000313" key="2">
    <source>
        <dbReference type="EMBL" id="WOL11450.1"/>
    </source>
</evidence>
<protein>
    <submittedName>
        <fullName evidence="2">Uncharacterized protein</fullName>
    </submittedName>
</protein>
<gene>
    <name evidence="2" type="ORF">Cni_G20212</name>
</gene>
<evidence type="ECO:0000313" key="3">
    <source>
        <dbReference type="Proteomes" id="UP001327560"/>
    </source>
</evidence>
<sequence length="284" mass="31070">MLKVNSTSREEIVITVDRITDRFGVYKLDIPPVDGFECREGMEIDSCCQASLLGSPSSLCNVPGLSSSTEHTAVKAGEGKQCLYNLNALNYRPFKKDTNLCGTSGEHLSTPMNSSLFFWPNFPQFGFPWPYMPPLPNPSQSPPSLPFPFPPIPFLTPPPPSFSWPFPPLFSTPRPPSFPFPFSPAAPNPPTLLPPIPYLFPSPPLPPPPPFPFTFPPFPPFTPIPPLLTPSSPSPPPPLAPSFPIPFPPFLPTIPTPQAPSSLPPTFSLRDPRTWFPPQPPSSP</sequence>
<dbReference type="Proteomes" id="UP001327560">
    <property type="component" value="Chromosome 6"/>
</dbReference>
<dbReference type="PANTHER" id="PTHR46995">
    <property type="entry name" value="OS09G0508200 PROTEIN"/>
    <property type="match status" value="1"/>
</dbReference>
<accession>A0AAQ3KNN1</accession>
<evidence type="ECO:0000256" key="1">
    <source>
        <dbReference type="SAM" id="MobiDB-lite"/>
    </source>
</evidence>
<dbReference type="PRINTS" id="PR01217">
    <property type="entry name" value="PRICHEXTENSN"/>
</dbReference>
<feature type="region of interest" description="Disordered" evidence="1">
    <location>
        <begin position="250"/>
        <end position="284"/>
    </location>
</feature>
<dbReference type="EMBL" id="CP136895">
    <property type="protein sequence ID" value="WOL11450.1"/>
    <property type="molecule type" value="Genomic_DNA"/>
</dbReference>
<organism evidence="2 3">
    <name type="scientific">Canna indica</name>
    <name type="common">Indian-shot</name>
    <dbReference type="NCBI Taxonomy" id="4628"/>
    <lineage>
        <taxon>Eukaryota</taxon>
        <taxon>Viridiplantae</taxon>
        <taxon>Streptophyta</taxon>
        <taxon>Embryophyta</taxon>
        <taxon>Tracheophyta</taxon>
        <taxon>Spermatophyta</taxon>
        <taxon>Magnoliopsida</taxon>
        <taxon>Liliopsida</taxon>
        <taxon>Zingiberales</taxon>
        <taxon>Cannaceae</taxon>
        <taxon>Canna</taxon>
    </lineage>
</organism>
<proteinExistence type="predicted"/>